<accession>A6TSA4</accession>
<dbReference type="Gene3D" id="2.60.120.580">
    <property type="entry name" value="Acetamidase/Formamidase-like domains"/>
    <property type="match status" value="1"/>
</dbReference>
<dbReference type="HOGENOM" id="CLU_032013_1_0_9"/>
<dbReference type="GO" id="GO:0016811">
    <property type="term" value="F:hydrolase activity, acting on carbon-nitrogen (but not peptide) bonds, in linear amides"/>
    <property type="evidence" value="ECO:0007669"/>
    <property type="project" value="InterPro"/>
</dbReference>
<dbReference type="Proteomes" id="UP000001572">
    <property type="component" value="Chromosome"/>
</dbReference>
<protein>
    <submittedName>
        <fullName evidence="1">Acetamidase/Formamidase</fullName>
    </submittedName>
</protein>
<dbReference type="OrthoDB" id="9811740at2"/>
<dbReference type="SUPFAM" id="SSF141130">
    <property type="entry name" value="Acetamidase/Formamidase-like"/>
    <property type="match status" value="1"/>
</dbReference>
<dbReference type="AlphaFoldDB" id="A6TSA4"/>
<keyword evidence="2" id="KW-1185">Reference proteome</keyword>
<proteinExistence type="predicted"/>
<reference evidence="2" key="1">
    <citation type="journal article" date="2016" name="Genome Announc.">
        <title>Complete genome sequence of Alkaliphilus metalliredigens strain QYMF, an alkaliphilic and metal-reducing bacterium isolated from borax-contaminated leachate ponds.</title>
        <authorList>
            <person name="Hwang C."/>
            <person name="Copeland A."/>
            <person name="Lucas S."/>
            <person name="Lapidus A."/>
            <person name="Barry K."/>
            <person name="Detter J.C."/>
            <person name="Glavina Del Rio T."/>
            <person name="Hammon N."/>
            <person name="Israni S."/>
            <person name="Dalin E."/>
            <person name="Tice H."/>
            <person name="Pitluck S."/>
            <person name="Chertkov O."/>
            <person name="Brettin T."/>
            <person name="Bruce D."/>
            <person name="Han C."/>
            <person name="Schmutz J."/>
            <person name="Larimer F."/>
            <person name="Land M.L."/>
            <person name="Hauser L."/>
            <person name="Kyrpides N."/>
            <person name="Mikhailova N."/>
            <person name="Ye Q."/>
            <person name="Zhou J."/>
            <person name="Richardson P."/>
            <person name="Fields M.W."/>
        </authorList>
    </citation>
    <scope>NUCLEOTIDE SEQUENCE [LARGE SCALE GENOMIC DNA]</scope>
    <source>
        <strain evidence="2">QYMF</strain>
    </source>
</reference>
<dbReference type="STRING" id="293826.Amet_2922"/>
<dbReference type="Gene3D" id="2.40.10.120">
    <property type="match status" value="1"/>
</dbReference>
<dbReference type="InterPro" id="IPR004304">
    <property type="entry name" value="FmdA_AmdA"/>
</dbReference>
<dbReference type="Gene3D" id="3.10.28.20">
    <property type="entry name" value="Acetamidase/Formamidase-like domains"/>
    <property type="match status" value="1"/>
</dbReference>
<name>A6TSA4_ALKMQ</name>
<dbReference type="PANTHER" id="PTHR31891">
    <property type="entry name" value="FORMAMIDASE C869.04-RELATED"/>
    <property type="match status" value="1"/>
</dbReference>
<evidence type="ECO:0000313" key="1">
    <source>
        <dbReference type="EMBL" id="ABR49072.1"/>
    </source>
</evidence>
<dbReference type="PANTHER" id="PTHR31891:SF1">
    <property type="entry name" value="FORMAMIDASE C869.04-RELATED"/>
    <property type="match status" value="1"/>
</dbReference>
<dbReference type="Pfam" id="PF03069">
    <property type="entry name" value="FmdA_AmdA"/>
    <property type="match status" value="2"/>
</dbReference>
<evidence type="ECO:0000313" key="2">
    <source>
        <dbReference type="Proteomes" id="UP000001572"/>
    </source>
</evidence>
<sequence length="295" mass="32203">MLEIKKENGVYFMDKNNEPCLRIKSGSNVIFETYDCFENQIQSEDQSIDSLNWNRINPATGPLYVEGAREGDTLKVRIIDIEVSNYGIMAAIPGAGLLGDQVLTPEIKRVSIEGEMVWFNEEISLPLNPMIGVIGVAPKGDPIPCGTPGAHGGNMDNKKIKKATTLYLPVFVEGGLLAIGDLHAAMGDGEIMVSGVEVPGRVTVKVEVIKNKQIAHPLLEDEGYFYTIASHEELLVAVKLATSEMQKHVMEQLKLSFNEAGMLLSAAGNVEVCQVVDPLLTVRFSMSKAVLKKIF</sequence>
<organism evidence="1 2">
    <name type="scientific">Alkaliphilus metalliredigens (strain QYMF)</name>
    <dbReference type="NCBI Taxonomy" id="293826"/>
    <lineage>
        <taxon>Bacteria</taxon>
        <taxon>Bacillati</taxon>
        <taxon>Bacillota</taxon>
        <taxon>Clostridia</taxon>
        <taxon>Peptostreptococcales</taxon>
        <taxon>Natronincolaceae</taxon>
        <taxon>Alkaliphilus</taxon>
    </lineage>
</organism>
<dbReference type="KEGG" id="amt:Amet_2922"/>
<dbReference type="RefSeq" id="WP_012064040.1">
    <property type="nucleotide sequence ID" value="NC_009633.1"/>
</dbReference>
<gene>
    <name evidence="1" type="ordered locus">Amet_2922</name>
</gene>
<dbReference type="eggNOG" id="COG2421">
    <property type="taxonomic scope" value="Bacteria"/>
</dbReference>
<dbReference type="EMBL" id="CP000724">
    <property type="protein sequence ID" value="ABR49072.1"/>
    <property type="molecule type" value="Genomic_DNA"/>
</dbReference>